<gene>
    <name evidence="2" type="ORF">OSTLU_28419</name>
</gene>
<dbReference type="Pfam" id="PF05050">
    <property type="entry name" value="Methyltransf_21"/>
    <property type="match status" value="1"/>
</dbReference>
<dbReference type="InterPro" id="IPR029063">
    <property type="entry name" value="SAM-dependent_MTases_sf"/>
</dbReference>
<protein>
    <submittedName>
        <fullName evidence="2">Expressed methyltransferase-like protein</fullName>
    </submittedName>
</protein>
<keyword evidence="2" id="KW-0808">Transferase</keyword>
<dbReference type="eggNOG" id="ENOG502S7CE">
    <property type="taxonomic scope" value="Eukaryota"/>
</dbReference>
<dbReference type="KEGG" id="olu:OSTLU_28419"/>
<dbReference type="RefSeq" id="XP_001422279.1">
    <property type="nucleotide sequence ID" value="XM_001422242.1"/>
</dbReference>
<feature type="domain" description="Methyltransferase FkbM" evidence="1">
    <location>
        <begin position="148"/>
        <end position="318"/>
    </location>
</feature>
<sequence length="375" mass="42211">MSLVTAAQKMCATRKYIAAAKIFTVVSALLVVREYARAAQSDRRVRVDSQTFTNQVTDSRRFDLSTWARELLRDVGPKANSDGIRVGLRYMQAEDKPFWMTVPYKIPLAAHDINEHVWDAGSFYVDTEAECARKIMSTFCNPAVLVLDVGANSGYFSLLAAASGCRAFAFEPVKDHVYFIELSAALNGFRDRLQVFNKIVSNTKNVIFNGWNAASSDMSFVANAEEHNKEKAGLAQSSMKQASADDAVAIDEVVKEDVLYMKVDVEGFEPSVFASAQNLIKDYTVRYILFEMTYYLYKWTDADYLMILESLDGYGYRLYHIEANHPIKNPQQTLPRGGSRLKAWFDKLKATCDTHATHFCQANIFAVHAQATWPV</sequence>
<name>A4SA40_OSTLU</name>
<dbReference type="Proteomes" id="UP000001568">
    <property type="component" value="Chromosome 18"/>
</dbReference>
<evidence type="ECO:0000259" key="1">
    <source>
        <dbReference type="Pfam" id="PF05050"/>
    </source>
</evidence>
<reference evidence="2 3" key="1">
    <citation type="journal article" date="2007" name="Proc. Natl. Acad. Sci. U.S.A.">
        <title>The tiny eukaryote Ostreococcus provides genomic insights into the paradox of plankton speciation.</title>
        <authorList>
            <person name="Palenik B."/>
            <person name="Grimwood J."/>
            <person name="Aerts A."/>
            <person name="Rouze P."/>
            <person name="Salamov A."/>
            <person name="Putnam N."/>
            <person name="Dupont C."/>
            <person name="Jorgensen R."/>
            <person name="Derelle E."/>
            <person name="Rombauts S."/>
            <person name="Zhou K."/>
            <person name="Otillar R."/>
            <person name="Merchant S.S."/>
            <person name="Podell S."/>
            <person name="Gaasterland T."/>
            <person name="Napoli C."/>
            <person name="Gendler K."/>
            <person name="Manuell A."/>
            <person name="Tai V."/>
            <person name="Vallon O."/>
            <person name="Piganeau G."/>
            <person name="Jancek S."/>
            <person name="Heijde M."/>
            <person name="Jabbari K."/>
            <person name="Bowler C."/>
            <person name="Lohr M."/>
            <person name="Robbens S."/>
            <person name="Werner G."/>
            <person name="Dubchak I."/>
            <person name="Pazour G.J."/>
            <person name="Ren Q."/>
            <person name="Paulsen I."/>
            <person name="Delwiche C."/>
            <person name="Schmutz J."/>
            <person name="Rokhsar D."/>
            <person name="Van de Peer Y."/>
            <person name="Moreau H."/>
            <person name="Grigoriev I.V."/>
        </authorList>
    </citation>
    <scope>NUCLEOTIDE SEQUENCE [LARGE SCALE GENOMIC DNA]</scope>
    <source>
        <strain evidence="2 3">CCE9901</strain>
    </source>
</reference>
<dbReference type="EMBL" id="CP000598">
    <property type="protein sequence ID" value="ABP00596.1"/>
    <property type="molecule type" value="Genomic_DNA"/>
</dbReference>
<keyword evidence="3" id="KW-1185">Reference proteome</keyword>
<dbReference type="Gramene" id="ABP00596">
    <property type="protein sequence ID" value="ABP00596"/>
    <property type="gene ID" value="OSTLU_28419"/>
</dbReference>
<dbReference type="GO" id="GO:0008168">
    <property type="term" value="F:methyltransferase activity"/>
    <property type="evidence" value="ECO:0007669"/>
    <property type="project" value="UniProtKB-KW"/>
</dbReference>
<dbReference type="NCBIfam" id="TIGR01444">
    <property type="entry name" value="fkbM_fam"/>
    <property type="match status" value="1"/>
</dbReference>
<dbReference type="OrthoDB" id="540883at2759"/>
<dbReference type="InterPro" id="IPR006342">
    <property type="entry name" value="FkbM_mtfrase"/>
</dbReference>
<dbReference type="PANTHER" id="PTHR34203">
    <property type="entry name" value="METHYLTRANSFERASE, FKBM FAMILY PROTEIN"/>
    <property type="match status" value="1"/>
</dbReference>
<proteinExistence type="predicted"/>
<dbReference type="SUPFAM" id="SSF53335">
    <property type="entry name" value="S-adenosyl-L-methionine-dependent methyltransferases"/>
    <property type="match status" value="1"/>
</dbReference>
<dbReference type="Gene3D" id="3.40.50.150">
    <property type="entry name" value="Vaccinia Virus protein VP39"/>
    <property type="match status" value="1"/>
</dbReference>
<keyword evidence="2" id="KW-0489">Methyltransferase</keyword>
<dbReference type="InterPro" id="IPR052514">
    <property type="entry name" value="SAM-dependent_MTase"/>
</dbReference>
<accession>A4SA40</accession>
<dbReference type="OMA" id="CDTHATH"/>
<organism evidence="2 3">
    <name type="scientific">Ostreococcus lucimarinus (strain CCE9901)</name>
    <dbReference type="NCBI Taxonomy" id="436017"/>
    <lineage>
        <taxon>Eukaryota</taxon>
        <taxon>Viridiplantae</taxon>
        <taxon>Chlorophyta</taxon>
        <taxon>Mamiellophyceae</taxon>
        <taxon>Mamiellales</taxon>
        <taxon>Bathycoccaceae</taxon>
        <taxon>Ostreococcus</taxon>
    </lineage>
</organism>
<dbReference type="PANTHER" id="PTHR34203:SF15">
    <property type="entry name" value="SLL1173 PROTEIN"/>
    <property type="match status" value="1"/>
</dbReference>
<evidence type="ECO:0000313" key="3">
    <source>
        <dbReference type="Proteomes" id="UP000001568"/>
    </source>
</evidence>
<dbReference type="HOGENOM" id="CLU_738492_0_0_1"/>
<dbReference type="AlphaFoldDB" id="A4SA40"/>
<evidence type="ECO:0000313" key="2">
    <source>
        <dbReference type="EMBL" id="ABP00596.1"/>
    </source>
</evidence>
<dbReference type="GO" id="GO:0032259">
    <property type="term" value="P:methylation"/>
    <property type="evidence" value="ECO:0007669"/>
    <property type="project" value="UniProtKB-KW"/>
</dbReference>
<dbReference type="GeneID" id="5006356"/>